<feature type="compositionally biased region" description="Basic and acidic residues" evidence="1">
    <location>
        <begin position="547"/>
        <end position="560"/>
    </location>
</feature>
<protein>
    <submittedName>
        <fullName evidence="2">Uncharacterized protein</fullName>
    </submittedName>
</protein>
<feature type="compositionally biased region" description="Polar residues" evidence="1">
    <location>
        <begin position="481"/>
        <end position="512"/>
    </location>
</feature>
<evidence type="ECO:0000313" key="3">
    <source>
        <dbReference type="Proteomes" id="UP001178507"/>
    </source>
</evidence>
<feature type="region of interest" description="Disordered" evidence="1">
    <location>
        <begin position="470"/>
        <end position="512"/>
    </location>
</feature>
<sequence>MPLEHQDAQERAQWVQLYRQSQRPLGEIIQEVMQQRDAHWAAERPVFPPLPPALSQKTETKQVMGGLASSGYKVMGYGPNCGPTGPGLGQMRRLSDRDSGRDGPGWTPSLIFVQDAKLYPPEFTLGLKAWPMIEDLLQHKIFHQYREWRLQAGMPVDRSRQQGALAHKAALPPVVSFGLEPDDHFAASLKASSQPSPLEGFLTLDDDIHFAAEATWQSQSLPVDPRIGAIGVLKELARNRHIALVALLSLLASWPDHGLALDLVVGFPAVGYAPPCGAFAPKQVSPITLAKVLKEAASHDLALLRTIRPGQMDQFILDSGLKDAGKGFCTEPLKPAQHVWALHQAALRHGSSITQASAGMQSAGEDWPVPMKPDQAAVRRFLGTLFSMYFDDGTIQALSSGVLRAGTASKLFGCTTFFQAIATAALGAEADKQEPLQVILAKLDASKTRTLERCIQAETSRRRAQRRLAPLHTKPFGPSRSVGSLFQSSGHLPQRDLNSWEQQKAVTPERSWSQSAMTCVGAVSFSPNATRSGADAQETLSPVRTEPQGRRSESMPRLEGQKALTRQSSEPGGPFAGRQGVHDRSNAANAVRTKLEAAATAYSYLGPSSDLPAVPAIHPLWS</sequence>
<name>A0AA36JES6_9DINO</name>
<dbReference type="Proteomes" id="UP001178507">
    <property type="component" value="Unassembled WGS sequence"/>
</dbReference>
<dbReference type="AlphaFoldDB" id="A0AA36JES6"/>
<proteinExistence type="predicted"/>
<comment type="caution">
    <text evidence="2">The sequence shown here is derived from an EMBL/GenBank/DDBJ whole genome shotgun (WGS) entry which is preliminary data.</text>
</comment>
<feature type="region of interest" description="Disordered" evidence="1">
    <location>
        <begin position="528"/>
        <end position="587"/>
    </location>
</feature>
<accession>A0AA36JES6</accession>
<dbReference type="EMBL" id="CAUJNA010003505">
    <property type="protein sequence ID" value="CAJ1403663.1"/>
    <property type="molecule type" value="Genomic_DNA"/>
</dbReference>
<gene>
    <name evidence="2" type="ORF">EVOR1521_LOCUS26286</name>
</gene>
<evidence type="ECO:0000313" key="2">
    <source>
        <dbReference type="EMBL" id="CAJ1403663.1"/>
    </source>
</evidence>
<reference evidence="2" key="1">
    <citation type="submission" date="2023-08" db="EMBL/GenBank/DDBJ databases">
        <authorList>
            <person name="Chen Y."/>
            <person name="Shah S."/>
            <person name="Dougan E. K."/>
            <person name="Thang M."/>
            <person name="Chan C."/>
        </authorList>
    </citation>
    <scope>NUCLEOTIDE SEQUENCE</scope>
</reference>
<evidence type="ECO:0000256" key="1">
    <source>
        <dbReference type="SAM" id="MobiDB-lite"/>
    </source>
</evidence>
<organism evidence="2 3">
    <name type="scientific">Effrenium voratum</name>
    <dbReference type="NCBI Taxonomy" id="2562239"/>
    <lineage>
        <taxon>Eukaryota</taxon>
        <taxon>Sar</taxon>
        <taxon>Alveolata</taxon>
        <taxon>Dinophyceae</taxon>
        <taxon>Suessiales</taxon>
        <taxon>Symbiodiniaceae</taxon>
        <taxon>Effrenium</taxon>
    </lineage>
</organism>
<keyword evidence="3" id="KW-1185">Reference proteome</keyword>